<dbReference type="InterPro" id="IPR050319">
    <property type="entry name" value="ABC_transp_ATP-bind"/>
</dbReference>
<feature type="domain" description="ABC transporter" evidence="6">
    <location>
        <begin position="83"/>
        <end position="320"/>
    </location>
</feature>
<feature type="region of interest" description="Disordered" evidence="5">
    <location>
        <begin position="1"/>
        <end position="80"/>
    </location>
</feature>
<keyword evidence="2" id="KW-0813">Transport</keyword>
<dbReference type="GO" id="GO:0005524">
    <property type="term" value="F:ATP binding"/>
    <property type="evidence" value="ECO:0007669"/>
    <property type="project" value="UniProtKB-KW"/>
</dbReference>
<dbReference type="Proteomes" id="UP000824504">
    <property type="component" value="Chromosome"/>
</dbReference>
<dbReference type="PROSITE" id="PS50893">
    <property type="entry name" value="ABC_TRANSPORTER_2"/>
    <property type="match status" value="1"/>
</dbReference>
<reference evidence="7 8" key="1">
    <citation type="submission" date="2021-07" db="EMBL/GenBank/DDBJ databases">
        <title>complete genome sequencing of Tessaracoccus sp.J1M15.</title>
        <authorList>
            <person name="Bae J.-W."/>
            <person name="Kim D.-y."/>
        </authorList>
    </citation>
    <scope>NUCLEOTIDE SEQUENCE [LARGE SCALE GENOMIC DNA]</scope>
    <source>
        <strain evidence="7 8">J1M15</strain>
    </source>
</reference>
<comment type="similarity">
    <text evidence="1">Belongs to the ABC transporter superfamily.</text>
</comment>
<evidence type="ECO:0000313" key="7">
    <source>
        <dbReference type="EMBL" id="QXT62655.1"/>
    </source>
</evidence>
<dbReference type="RefSeq" id="WP_219081753.1">
    <property type="nucleotide sequence ID" value="NZ_CP079216.1"/>
</dbReference>
<evidence type="ECO:0000259" key="6">
    <source>
        <dbReference type="PROSITE" id="PS50893"/>
    </source>
</evidence>
<accession>A0ABX8SJP4</accession>
<organism evidence="7 8">
    <name type="scientific">Tessaracoccus palaemonis</name>
    <dbReference type="NCBI Taxonomy" id="2829499"/>
    <lineage>
        <taxon>Bacteria</taxon>
        <taxon>Bacillati</taxon>
        <taxon>Actinomycetota</taxon>
        <taxon>Actinomycetes</taxon>
        <taxon>Propionibacteriales</taxon>
        <taxon>Propionibacteriaceae</taxon>
        <taxon>Tessaracoccus</taxon>
    </lineage>
</organism>
<protein>
    <submittedName>
        <fullName evidence="7">ABC transporter ATP-binding protein</fullName>
    </submittedName>
</protein>
<dbReference type="Pfam" id="PF00005">
    <property type="entry name" value="ABC_tran"/>
    <property type="match status" value="1"/>
</dbReference>
<dbReference type="CDD" id="cd03257">
    <property type="entry name" value="ABC_NikE_OppD_transporters"/>
    <property type="match status" value="1"/>
</dbReference>
<keyword evidence="8" id="KW-1185">Reference proteome</keyword>
<dbReference type="PROSITE" id="PS00211">
    <property type="entry name" value="ABC_TRANSPORTER_1"/>
    <property type="match status" value="1"/>
</dbReference>
<dbReference type="PANTHER" id="PTHR43776:SF7">
    <property type="entry name" value="D,D-DIPEPTIDE TRANSPORT ATP-BINDING PROTEIN DDPF-RELATED"/>
    <property type="match status" value="1"/>
</dbReference>
<dbReference type="InterPro" id="IPR003439">
    <property type="entry name" value="ABC_transporter-like_ATP-bd"/>
</dbReference>
<evidence type="ECO:0000313" key="8">
    <source>
        <dbReference type="Proteomes" id="UP000824504"/>
    </source>
</evidence>
<proteinExistence type="inferred from homology"/>
<dbReference type="InterPro" id="IPR003593">
    <property type="entry name" value="AAA+_ATPase"/>
</dbReference>
<evidence type="ECO:0000256" key="4">
    <source>
        <dbReference type="ARBA" id="ARBA00022840"/>
    </source>
</evidence>
<keyword evidence="4 7" id="KW-0067">ATP-binding</keyword>
<evidence type="ECO:0000256" key="3">
    <source>
        <dbReference type="ARBA" id="ARBA00022741"/>
    </source>
</evidence>
<sequence>MTGEPTVGPPDQPIGNAEPLVTPSPIGGSEIAGPSRAATGHQAGGDVEAHVSPTDDSPGEGGGAGRVGGNQPRASAAGQTPRLALECVTFTYRGAAAPALRDATFAVRGSLGIVGESGSGKSTTLNLLLGLLRPSSGRVLFDGEELRGAARVRALRRAVQPVFQDPYASLDPRMRVDRIVGEPLASLGIASGAAAKQKVRDALADVGLDDDTLARYPHEFSGGQRQRIAIARALVTDPAILIADEPVSALDVTTRIDVIALLDRLRRGRGLSVVMVSHDVSVVAALCDDTVVLKDGEVVEQGPTMQVLYSPAHPYTAQLISAIATLPTA</sequence>
<evidence type="ECO:0000256" key="5">
    <source>
        <dbReference type="SAM" id="MobiDB-lite"/>
    </source>
</evidence>
<dbReference type="PANTHER" id="PTHR43776">
    <property type="entry name" value="TRANSPORT ATP-BINDING PROTEIN"/>
    <property type="match status" value="1"/>
</dbReference>
<evidence type="ECO:0000256" key="2">
    <source>
        <dbReference type="ARBA" id="ARBA00022448"/>
    </source>
</evidence>
<evidence type="ECO:0000256" key="1">
    <source>
        <dbReference type="ARBA" id="ARBA00005417"/>
    </source>
</evidence>
<keyword evidence="3" id="KW-0547">Nucleotide-binding</keyword>
<dbReference type="EMBL" id="CP079216">
    <property type="protein sequence ID" value="QXT62655.1"/>
    <property type="molecule type" value="Genomic_DNA"/>
</dbReference>
<dbReference type="SMART" id="SM00382">
    <property type="entry name" value="AAA"/>
    <property type="match status" value="1"/>
</dbReference>
<feature type="compositionally biased region" description="Gly residues" evidence="5">
    <location>
        <begin position="59"/>
        <end position="68"/>
    </location>
</feature>
<gene>
    <name evidence="7" type="ORF">KDB89_13100</name>
</gene>
<name>A0ABX8SJP4_9ACTN</name>
<dbReference type="InterPro" id="IPR017871">
    <property type="entry name" value="ABC_transporter-like_CS"/>
</dbReference>